<evidence type="ECO:0000259" key="1">
    <source>
        <dbReference type="Pfam" id="PF25146"/>
    </source>
</evidence>
<dbReference type="PANTHER" id="PTHR31901:SF9">
    <property type="entry name" value="GH3 DOMAIN-CONTAINING PROTEIN"/>
    <property type="match status" value="1"/>
</dbReference>
<comment type="caution">
    <text evidence="2">The sequence shown here is derived from an EMBL/GenBank/DDBJ whole genome shotgun (WGS) entry which is preliminary data.</text>
</comment>
<feature type="domain" description="GH3" evidence="1">
    <location>
        <begin position="33"/>
        <end position="69"/>
    </location>
</feature>
<dbReference type="PANTHER" id="PTHR31901">
    <property type="entry name" value="GH3 DOMAIN-CONTAINING PROTEIN"/>
    <property type="match status" value="1"/>
</dbReference>
<dbReference type="OrthoDB" id="10004661at2759"/>
<evidence type="ECO:0000313" key="3">
    <source>
        <dbReference type="Proteomes" id="UP001152320"/>
    </source>
</evidence>
<dbReference type="GO" id="GO:0005737">
    <property type="term" value="C:cytoplasm"/>
    <property type="evidence" value="ECO:0007669"/>
    <property type="project" value="TreeGrafter"/>
</dbReference>
<dbReference type="Proteomes" id="UP001152320">
    <property type="component" value="Chromosome 7"/>
</dbReference>
<gene>
    <name evidence="2" type="ORF">HOLleu_15727</name>
</gene>
<reference evidence="2" key="1">
    <citation type="submission" date="2021-10" db="EMBL/GenBank/DDBJ databases">
        <title>Tropical sea cucumber genome reveals ecological adaptation and Cuvierian tubules defense mechanism.</title>
        <authorList>
            <person name="Chen T."/>
        </authorList>
    </citation>
    <scope>NUCLEOTIDE SEQUENCE</scope>
    <source>
        <strain evidence="2">Nanhai2018</strain>
        <tissue evidence="2">Muscle</tissue>
    </source>
</reference>
<dbReference type="InterPro" id="IPR004993">
    <property type="entry name" value="GH3"/>
</dbReference>
<organism evidence="2 3">
    <name type="scientific">Holothuria leucospilota</name>
    <name type="common">Black long sea cucumber</name>
    <name type="synonym">Mertensiothuria leucospilota</name>
    <dbReference type="NCBI Taxonomy" id="206669"/>
    <lineage>
        <taxon>Eukaryota</taxon>
        <taxon>Metazoa</taxon>
        <taxon>Echinodermata</taxon>
        <taxon>Eleutherozoa</taxon>
        <taxon>Echinozoa</taxon>
        <taxon>Holothuroidea</taxon>
        <taxon>Aspidochirotacea</taxon>
        <taxon>Aspidochirotida</taxon>
        <taxon>Holothuriidae</taxon>
        <taxon>Holothuria</taxon>
    </lineage>
</organism>
<dbReference type="GO" id="GO:0016881">
    <property type="term" value="F:acid-amino acid ligase activity"/>
    <property type="evidence" value="ECO:0007669"/>
    <property type="project" value="TreeGrafter"/>
</dbReference>
<dbReference type="Pfam" id="PF25146">
    <property type="entry name" value="GH3_N_vert"/>
    <property type="match status" value="1"/>
</dbReference>
<accession>A0A9Q1C551</accession>
<dbReference type="EMBL" id="JAIZAY010000007">
    <property type="protein sequence ID" value="KAJ8038334.1"/>
    <property type="molecule type" value="Genomic_DNA"/>
</dbReference>
<sequence length="130" mass="14755">MIVDDLSEEKLNPDLKLSPDIGKYLIRALKSGDPIRAAEVRRELEKGSDGIMKRLWPNLTVISTIDNVGLRQRIKKSLAKGVEMYSPFYISPDNLLGLNLLPYNKGGVEYTLHLSENVFEFIQEKDVSYT</sequence>
<dbReference type="AlphaFoldDB" id="A0A9Q1C551"/>
<proteinExistence type="predicted"/>
<keyword evidence="3" id="KW-1185">Reference proteome</keyword>
<protein>
    <submittedName>
        <fullName evidence="2">GH3 domain-containing protein</fullName>
    </submittedName>
</protein>
<dbReference type="InterPro" id="IPR056985">
    <property type="entry name" value="GH3_N"/>
</dbReference>
<name>A0A9Q1C551_HOLLE</name>
<evidence type="ECO:0000313" key="2">
    <source>
        <dbReference type="EMBL" id="KAJ8038334.1"/>
    </source>
</evidence>